<dbReference type="AlphaFoldDB" id="T1KGP6"/>
<reference evidence="4" key="1">
    <citation type="submission" date="2011-08" db="EMBL/GenBank/DDBJ databases">
        <authorList>
            <person name="Rombauts S."/>
        </authorList>
    </citation>
    <scope>NUCLEOTIDE SEQUENCE</scope>
    <source>
        <strain evidence="4">London</strain>
    </source>
</reference>
<feature type="region of interest" description="Disordered" evidence="1">
    <location>
        <begin position="54"/>
        <end position="80"/>
    </location>
</feature>
<feature type="compositionally biased region" description="Low complexity" evidence="1">
    <location>
        <begin position="406"/>
        <end position="421"/>
    </location>
</feature>
<dbReference type="Proteomes" id="UP000015104">
    <property type="component" value="Unassembled WGS sequence"/>
</dbReference>
<organism evidence="3 4">
    <name type="scientific">Tetranychus urticae</name>
    <name type="common">Two-spotted spider mite</name>
    <dbReference type="NCBI Taxonomy" id="32264"/>
    <lineage>
        <taxon>Eukaryota</taxon>
        <taxon>Metazoa</taxon>
        <taxon>Ecdysozoa</taxon>
        <taxon>Arthropoda</taxon>
        <taxon>Chelicerata</taxon>
        <taxon>Arachnida</taxon>
        <taxon>Acari</taxon>
        <taxon>Acariformes</taxon>
        <taxon>Trombidiformes</taxon>
        <taxon>Prostigmata</taxon>
        <taxon>Eleutherengona</taxon>
        <taxon>Raphignathae</taxon>
        <taxon>Tetranychoidea</taxon>
        <taxon>Tetranychidae</taxon>
        <taxon>Tetranychus</taxon>
    </lineage>
</organism>
<keyword evidence="4" id="KW-1185">Reference proteome</keyword>
<proteinExistence type="predicted"/>
<feature type="compositionally biased region" description="Polar residues" evidence="1">
    <location>
        <begin position="71"/>
        <end position="80"/>
    </location>
</feature>
<evidence type="ECO:0000256" key="1">
    <source>
        <dbReference type="SAM" id="MobiDB-lite"/>
    </source>
</evidence>
<evidence type="ECO:0000313" key="3">
    <source>
        <dbReference type="EnsemblMetazoa" id="tetur11g01550.1"/>
    </source>
</evidence>
<feature type="signal peptide" evidence="2">
    <location>
        <begin position="1"/>
        <end position="21"/>
    </location>
</feature>
<feature type="region of interest" description="Disordered" evidence="1">
    <location>
        <begin position="406"/>
        <end position="425"/>
    </location>
</feature>
<accession>T1KGP6</accession>
<sequence>MLSVYIVPVLLSILCISQVYSADSKFPGYSHQILEIDFNTLRGLLAEEKLGDNVKRSSSVNPGSAALLPGNTGSQSPISLPSNNQYSSLPIPMYLRNPSPVKKPSCENSQKVLRTPLAAASSAVSATHYGLSSASVSPVPSAGQQSEIARNRYSTLTRTYADSAVKPVSNQTLSSQASVPVEYAKSAEIHSAETASNGASTVLAQAGYAAVSPNSHLAIAAPTSASGYDSGNMQALGQGASVAKLPGLKPLAIEENQKAAFQDFTGALENHEFKPLTNQDVYNLPVVSHSALTGGAVSAPQSQGAYKSYSNQGNNNYGASPNQGYMKQYNGYSEAAAPPSYNEAPAMSSSYGGLSDSQSYGGQYYGGANSAPSYGVSSNGPNTQSYGGAQNVGQYYNNAQSGVGQSYGYPSGSYESSDSQGWNSPLRAFIK</sequence>
<evidence type="ECO:0000313" key="4">
    <source>
        <dbReference type="Proteomes" id="UP000015104"/>
    </source>
</evidence>
<protein>
    <submittedName>
        <fullName evidence="3">Uncharacterized protein</fullName>
    </submittedName>
</protein>
<dbReference type="OrthoDB" id="10669168at2759"/>
<dbReference type="EnsemblMetazoa" id="tetur11g01550.1">
    <property type="protein sequence ID" value="tetur11g01550.1"/>
    <property type="gene ID" value="tetur11g01550"/>
</dbReference>
<evidence type="ECO:0000256" key="2">
    <source>
        <dbReference type="SAM" id="SignalP"/>
    </source>
</evidence>
<feature type="chain" id="PRO_5004591479" evidence="2">
    <location>
        <begin position="22"/>
        <end position="431"/>
    </location>
</feature>
<dbReference type="EMBL" id="CAEY01000070">
    <property type="status" value="NOT_ANNOTATED_CDS"/>
    <property type="molecule type" value="Genomic_DNA"/>
</dbReference>
<reference evidence="3" key="2">
    <citation type="submission" date="2015-06" db="UniProtKB">
        <authorList>
            <consortium name="EnsemblMetazoa"/>
        </authorList>
    </citation>
    <scope>IDENTIFICATION</scope>
</reference>
<gene>
    <name evidence="3" type="primary">107363835</name>
</gene>
<dbReference type="HOGENOM" id="CLU_636688_0_0_1"/>
<name>T1KGP6_TETUR</name>
<keyword evidence="2" id="KW-0732">Signal</keyword>
<dbReference type="KEGG" id="tut:107363835"/>